<evidence type="ECO:0000256" key="8">
    <source>
        <dbReference type="SAM" id="MobiDB-lite"/>
    </source>
</evidence>
<dbReference type="SMART" id="SM00064">
    <property type="entry name" value="FYVE"/>
    <property type="match status" value="2"/>
</dbReference>
<dbReference type="Pfam" id="PF11464">
    <property type="entry name" value="Rbsn"/>
    <property type="match status" value="1"/>
</dbReference>
<dbReference type="InterPro" id="IPR013083">
    <property type="entry name" value="Znf_RING/FYVE/PHD"/>
</dbReference>
<evidence type="ECO:0000256" key="4">
    <source>
        <dbReference type="ARBA" id="ARBA00022833"/>
    </source>
</evidence>
<dbReference type="Pfam" id="PF01363">
    <property type="entry name" value="FYVE"/>
    <property type="match status" value="1"/>
</dbReference>
<dbReference type="InterPro" id="IPR036531">
    <property type="entry name" value="Rbsn_Rab-bd_sf"/>
</dbReference>
<reference evidence="10 11" key="1">
    <citation type="journal article" date="2018" name="BMC Genomics">
        <title>Comparative genome analyses reveal sequence features reflecting distinct modes of host-adaptation between dicot and monocot powdery mildew.</title>
        <authorList>
            <person name="Wu Y."/>
            <person name="Ma X."/>
            <person name="Pan Z."/>
            <person name="Kale S.D."/>
            <person name="Song Y."/>
            <person name="King H."/>
            <person name="Zhang Q."/>
            <person name="Presley C."/>
            <person name="Deng X."/>
            <person name="Wei C.I."/>
            <person name="Xiao S."/>
        </authorList>
    </citation>
    <scope>NUCLEOTIDE SEQUENCE [LARGE SCALE GENOMIC DNA]</scope>
    <source>
        <strain evidence="10">UMSG3</strain>
    </source>
</reference>
<accession>A0A420H8C7</accession>
<dbReference type="CDD" id="cd15737">
    <property type="entry name" value="FYVE2_Vac1p_like"/>
    <property type="match status" value="1"/>
</dbReference>
<evidence type="ECO:0000259" key="9">
    <source>
        <dbReference type="PROSITE" id="PS50178"/>
    </source>
</evidence>
<keyword evidence="4" id="KW-0862">Zinc</keyword>
<feature type="coiled-coil region" evidence="7">
    <location>
        <begin position="548"/>
        <end position="615"/>
    </location>
</feature>
<evidence type="ECO:0000313" key="11">
    <source>
        <dbReference type="Proteomes" id="UP000283383"/>
    </source>
</evidence>
<evidence type="ECO:0000256" key="2">
    <source>
        <dbReference type="ARBA" id="ARBA00022763"/>
    </source>
</evidence>
<keyword evidence="3 6" id="KW-0863">Zinc-finger</keyword>
<dbReference type="InterPro" id="IPR006642">
    <property type="entry name" value="Rad18_UBZ4"/>
</dbReference>
<dbReference type="Gene3D" id="3.30.40.10">
    <property type="entry name" value="Zinc/RING finger domain, C3HC4 (zinc finger)"/>
    <property type="match status" value="2"/>
</dbReference>
<evidence type="ECO:0000256" key="5">
    <source>
        <dbReference type="ARBA" id="ARBA00023204"/>
    </source>
</evidence>
<dbReference type="GO" id="GO:0008270">
    <property type="term" value="F:zinc ion binding"/>
    <property type="evidence" value="ECO:0007669"/>
    <property type="project" value="UniProtKB-KW"/>
</dbReference>
<dbReference type="InterPro" id="IPR017455">
    <property type="entry name" value="Znf_FYVE-rel"/>
</dbReference>
<dbReference type="PROSITE" id="PS50178">
    <property type="entry name" value="ZF_FYVE"/>
    <property type="match status" value="2"/>
</dbReference>
<sequence length="619" mass="70144">MSVRRLGGGRVLGNGRYLDIPPAVHKKTSSLASTAESQGSQGDSSSQSENRQDLASVVSLQSTPTVVPTTTQLYCPICNEEMMTLLQLNRHLDDNHQELPVIQQDEVKTWFDKQVVKAKKFQPLVVINQKLKGLDIFEPNGSPLIASPGRQNVPSDPSNQDPDEVVMNKHWQRPGYNDQCTEPSCGRRLGPVNGNVNCRKCGRLFCENHTMYQMKLSRCAEHDPRSGLWCRVCETCFKSRHGYNDHNGIERNRTTEFLTIRRKTVDRTYLEISRLEKRLTKLTQLLTDPPEEISQNGVAVLKLSGQKNQRKIIEQSVVVWEEDASVSKCPLCHQEFGSWSFRRHHCRLCGQIVCGDPRTECSSEISFNVVVKKTSGDATLDIRICRVCQTTVFAKKDFDAEVSHKPPDQRAYENLVDFERGIHLLLPKFQSLLIALQNPQTSHSPSQLAEATKVRKRLIDSFGKYEIAARRIRDLPSNNQTQLKLQKAVYQQSANFLNTHMLSLKSLPKLLKHSSPHGSSTPNPTTSSSSIKQDYLKSLSQVSSSSTISAIEFEEKELTEQLIVLEEQRFMLGDMLAVARKAQRFDEQAALTGNMEELDRECDRLRDMLYQLQTKNIYV</sequence>
<keyword evidence="5" id="KW-0234">DNA repair</keyword>
<evidence type="ECO:0000256" key="6">
    <source>
        <dbReference type="PROSITE-ProRule" id="PRU00091"/>
    </source>
</evidence>
<dbReference type="PANTHER" id="PTHR13510">
    <property type="entry name" value="FYVE-FINGER-CONTAINING RAB5 EFFECTOR PROTEIN RABENOSYN-5-RELATED"/>
    <property type="match status" value="1"/>
</dbReference>
<evidence type="ECO:0000313" key="10">
    <source>
        <dbReference type="EMBL" id="RKF53670.1"/>
    </source>
</evidence>
<dbReference type="InterPro" id="IPR000306">
    <property type="entry name" value="Znf_FYVE"/>
</dbReference>
<dbReference type="STRING" id="62708.A0A420H8C7"/>
<evidence type="ECO:0000256" key="7">
    <source>
        <dbReference type="SAM" id="Coils"/>
    </source>
</evidence>
<dbReference type="InterPro" id="IPR011011">
    <property type="entry name" value="Znf_FYVE_PHD"/>
</dbReference>
<dbReference type="GO" id="GO:0003677">
    <property type="term" value="F:DNA binding"/>
    <property type="evidence" value="ECO:0007669"/>
    <property type="project" value="InterPro"/>
</dbReference>
<protein>
    <submittedName>
        <fullName evidence="10">Vacuolar segregation protein pep7</fullName>
    </submittedName>
</protein>
<evidence type="ECO:0000256" key="1">
    <source>
        <dbReference type="ARBA" id="ARBA00022723"/>
    </source>
</evidence>
<comment type="caution">
    <text evidence="10">The sequence shown here is derived from an EMBL/GenBank/DDBJ whole genome shotgun (WGS) entry which is preliminary data.</text>
</comment>
<dbReference type="SUPFAM" id="SSF140125">
    <property type="entry name" value="Rabenosyn-5 Rab-binding domain-like"/>
    <property type="match status" value="1"/>
</dbReference>
<feature type="region of interest" description="Disordered" evidence="8">
    <location>
        <begin position="28"/>
        <end position="54"/>
    </location>
</feature>
<feature type="domain" description="FYVE-type" evidence="9">
    <location>
        <begin position="185"/>
        <end position="241"/>
    </location>
</feature>
<gene>
    <name evidence="10" type="ORF">GcM3_216007</name>
</gene>
<dbReference type="Proteomes" id="UP000283383">
    <property type="component" value="Unassembled WGS sequence"/>
</dbReference>
<dbReference type="AlphaFoldDB" id="A0A420H8C7"/>
<dbReference type="EMBL" id="MCBQ01021674">
    <property type="protein sequence ID" value="RKF53670.1"/>
    <property type="molecule type" value="Genomic_DNA"/>
</dbReference>
<evidence type="ECO:0000256" key="3">
    <source>
        <dbReference type="ARBA" id="ARBA00022771"/>
    </source>
</evidence>
<dbReference type="InterPro" id="IPR021565">
    <property type="entry name" value="Rbsn_Rab-bd"/>
</dbReference>
<organism evidence="10 11">
    <name type="scientific">Golovinomyces cichoracearum</name>
    <dbReference type="NCBI Taxonomy" id="62708"/>
    <lineage>
        <taxon>Eukaryota</taxon>
        <taxon>Fungi</taxon>
        <taxon>Dikarya</taxon>
        <taxon>Ascomycota</taxon>
        <taxon>Pezizomycotina</taxon>
        <taxon>Leotiomycetes</taxon>
        <taxon>Erysiphales</taxon>
        <taxon>Erysiphaceae</taxon>
        <taxon>Golovinomyces</taxon>
    </lineage>
</organism>
<dbReference type="GO" id="GO:0006281">
    <property type="term" value="P:DNA repair"/>
    <property type="evidence" value="ECO:0007669"/>
    <property type="project" value="UniProtKB-KW"/>
</dbReference>
<keyword evidence="2" id="KW-0227">DNA damage</keyword>
<proteinExistence type="predicted"/>
<feature type="compositionally biased region" description="Low complexity" evidence="8">
    <location>
        <begin position="37"/>
        <end position="48"/>
    </location>
</feature>
<keyword evidence="7" id="KW-0175">Coiled coil</keyword>
<name>A0A420H8C7_9PEZI</name>
<dbReference type="CDD" id="cd15761">
    <property type="entry name" value="FYVE1_Vac1p_like"/>
    <property type="match status" value="1"/>
</dbReference>
<feature type="region of interest" description="Disordered" evidence="8">
    <location>
        <begin position="510"/>
        <end position="532"/>
    </location>
</feature>
<feature type="compositionally biased region" description="Low complexity" evidence="8">
    <location>
        <begin position="516"/>
        <end position="530"/>
    </location>
</feature>
<keyword evidence="1" id="KW-0479">Metal-binding</keyword>
<keyword evidence="11" id="KW-1185">Reference proteome</keyword>
<dbReference type="InterPro" id="IPR052727">
    <property type="entry name" value="Rab4/Rab5_effector"/>
</dbReference>
<dbReference type="SUPFAM" id="SSF57903">
    <property type="entry name" value="FYVE/PHD zinc finger"/>
    <property type="match status" value="2"/>
</dbReference>
<dbReference type="PANTHER" id="PTHR13510:SF44">
    <property type="entry name" value="RABENOSYN-5"/>
    <property type="match status" value="1"/>
</dbReference>
<dbReference type="SMART" id="SM00734">
    <property type="entry name" value="ZnF_Rad18"/>
    <property type="match status" value="1"/>
</dbReference>
<feature type="domain" description="FYVE-type" evidence="9">
    <location>
        <begin position="323"/>
        <end position="393"/>
    </location>
</feature>